<comment type="caution">
    <text evidence="7">The sequence shown here is derived from an EMBL/GenBank/DDBJ whole genome shotgun (WGS) entry which is preliminary data.</text>
</comment>
<dbReference type="Pfam" id="PF07690">
    <property type="entry name" value="MFS_1"/>
    <property type="match status" value="1"/>
</dbReference>
<evidence type="ECO:0000256" key="1">
    <source>
        <dbReference type="ARBA" id="ARBA00004651"/>
    </source>
</evidence>
<organism evidence="7 8">
    <name type="scientific">Bacillus daqingensis</name>
    <dbReference type="NCBI Taxonomy" id="872396"/>
    <lineage>
        <taxon>Bacteria</taxon>
        <taxon>Bacillati</taxon>
        <taxon>Bacillota</taxon>
        <taxon>Bacilli</taxon>
        <taxon>Bacillales</taxon>
        <taxon>Bacillaceae</taxon>
        <taxon>Bacillus</taxon>
    </lineage>
</organism>
<dbReference type="RefSeq" id="WP_377907921.1">
    <property type="nucleotide sequence ID" value="NZ_JBHSGK010000003.1"/>
</dbReference>
<reference evidence="8" key="1">
    <citation type="journal article" date="2019" name="Int. J. Syst. Evol. Microbiol.">
        <title>The Global Catalogue of Microorganisms (GCM) 10K type strain sequencing project: providing services to taxonomists for standard genome sequencing and annotation.</title>
        <authorList>
            <consortium name="The Broad Institute Genomics Platform"/>
            <consortium name="The Broad Institute Genome Sequencing Center for Infectious Disease"/>
            <person name="Wu L."/>
            <person name="Ma J."/>
        </authorList>
    </citation>
    <scope>NUCLEOTIDE SEQUENCE [LARGE SCALE GENOMIC DNA]</scope>
    <source>
        <strain evidence="8">JCM 12165</strain>
    </source>
</reference>
<keyword evidence="2" id="KW-1003">Cell membrane</keyword>
<name>A0ABV9NRJ7_9BACI</name>
<evidence type="ECO:0000313" key="7">
    <source>
        <dbReference type="EMBL" id="MFC4735295.1"/>
    </source>
</evidence>
<feature type="transmembrane region" description="Helical" evidence="6">
    <location>
        <begin position="162"/>
        <end position="180"/>
    </location>
</feature>
<dbReference type="InterPro" id="IPR011701">
    <property type="entry name" value="MFS"/>
</dbReference>
<dbReference type="Gene3D" id="1.20.1250.20">
    <property type="entry name" value="MFS general substrate transporter like domains"/>
    <property type="match status" value="1"/>
</dbReference>
<protein>
    <submittedName>
        <fullName evidence="7">MFS transporter</fullName>
    </submittedName>
</protein>
<evidence type="ECO:0000256" key="4">
    <source>
        <dbReference type="ARBA" id="ARBA00022989"/>
    </source>
</evidence>
<evidence type="ECO:0000256" key="6">
    <source>
        <dbReference type="SAM" id="Phobius"/>
    </source>
</evidence>
<dbReference type="Proteomes" id="UP001595896">
    <property type="component" value="Unassembled WGS sequence"/>
</dbReference>
<comment type="subcellular location">
    <subcellularLocation>
        <location evidence="1">Cell membrane</location>
        <topology evidence="1">Multi-pass membrane protein</topology>
    </subcellularLocation>
</comment>
<feature type="transmembrane region" description="Helical" evidence="6">
    <location>
        <begin position="268"/>
        <end position="287"/>
    </location>
</feature>
<feature type="transmembrane region" description="Helical" evidence="6">
    <location>
        <begin position="136"/>
        <end position="156"/>
    </location>
</feature>
<dbReference type="SUPFAM" id="SSF103473">
    <property type="entry name" value="MFS general substrate transporter"/>
    <property type="match status" value="1"/>
</dbReference>
<dbReference type="PANTHER" id="PTHR23513">
    <property type="entry name" value="INTEGRAL MEMBRANE EFFLUX PROTEIN-RELATED"/>
    <property type="match status" value="1"/>
</dbReference>
<feature type="transmembrane region" description="Helical" evidence="6">
    <location>
        <begin position="240"/>
        <end position="261"/>
    </location>
</feature>
<keyword evidence="8" id="KW-1185">Reference proteome</keyword>
<dbReference type="InterPro" id="IPR036259">
    <property type="entry name" value="MFS_trans_sf"/>
</dbReference>
<feature type="transmembrane region" description="Helical" evidence="6">
    <location>
        <begin position="293"/>
        <end position="315"/>
    </location>
</feature>
<gene>
    <name evidence="7" type="ORF">ACFO4L_01740</name>
</gene>
<feature type="transmembrane region" description="Helical" evidence="6">
    <location>
        <begin position="7"/>
        <end position="30"/>
    </location>
</feature>
<evidence type="ECO:0000256" key="2">
    <source>
        <dbReference type="ARBA" id="ARBA00022475"/>
    </source>
</evidence>
<feature type="transmembrane region" description="Helical" evidence="6">
    <location>
        <begin position="335"/>
        <end position="354"/>
    </location>
</feature>
<evidence type="ECO:0000256" key="5">
    <source>
        <dbReference type="ARBA" id="ARBA00023136"/>
    </source>
</evidence>
<evidence type="ECO:0000313" key="8">
    <source>
        <dbReference type="Proteomes" id="UP001595896"/>
    </source>
</evidence>
<proteinExistence type="predicted"/>
<accession>A0ABV9NRJ7</accession>
<keyword evidence="4 6" id="KW-1133">Transmembrane helix</keyword>
<dbReference type="EMBL" id="JBHSGK010000003">
    <property type="protein sequence ID" value="MFC4735295.1"/>
    <property type="molecule type" value="Genomic_DNA"/>
</dbReference>
<feature type="transmembrane region" description="Helical" evidence="6">
    <location>
        <begin position="360"/>
        <end position="381"/>
    </location>
</feature>
<dbReference type="PANTHER" id="PTHR23513:SF6">
    <property type="entry name" value="MAJOR FACILITATOR SUPERFAMILY ASSOCIATED DOMAIN-CONTAINING PROTEIN"/>
    <property type="match status" value="1"/>
</dbReference>
<keyword evidence="3 6" id="KW-0812">Transmembrane</keyword>
<feature type="transmembrane region" description="Helical" evidence="6">
    <location>
        <begin position="36"/>
        <end position="57"/>
    </location>
</feature>
<evidence type="ECO:0000256" key="3">
    <source>
        <dbReference type="ARBA" id="ARBA00022692"/>
    </source>
</evidence>
<keyword evidence="5 6" id="KW-0472">Membrane</keyword>
<sequence>MSVQAKLLTVTSLSSVGSWTSFIAVNLYVLMETSSAFAVALLYIVRPIAGMAASLPAGALADRMPSRSLLAKLDMFQVVALILLFAGIMQGTALYVIYLLVFLSSAIQAAYDPVGASAVVRYVPVSELQRYHAIRAVFDSGAFVIGPAAAGGFAAAGWTEGAILAHSLLMAVSFLLTCLLPAGNVPGAAERTQSSAKARALRFTVVISLFYTLFIVMQTVTDSLEAAFSIAVIGLSEAEYGVLVGSAGIGLFAGSVCNKIWGIRLTPLQQFLSGALGVSAGYLLYAVPAAPASSLAGFIVIGFFTAPAGSGYHAFYQARIDAAWTGRFRAKWKAVESISALTLTAAAGLSADLWSVHAAVMLPVALMVLFMMAACAFTYLCKDTDQDSRPLSKQSSA</sequence>
<feature type="transmembrane region" description="Helical" evidence="6">
    <location>
        <begin position="200"/>
        <end position="220"/>
    </location>
</feature>